<organism evidence="2 3">
    <name type="scientific">Leptolyngbya cf. ectocarpi LEGE 11479</name>
    <dbReference type="NCBI Taxonomy" id="1828722"/>
    <lineage>
        <taxon>Bacteria</taxon>
        <taxon>Bacillati</taxon>
        <taxon>Cyanobacteriota</taxon>
        <taxon>Cyanophyceae</taxon>
        <taxon>Leptolyngbyales</taxon>
        <taxon>Leptolyngbyaceae</taxon>
        <taxon>Leptolyngbya group</taxon>
        <taxon>Leptolyngbya</taxon>
    </lineage>
</organism>
<comment type="caution">
    <text evidence="2">The sequence shown here is derived from an EMBL/GenBank/DDBJ whole genome shotgun (WGS) entry which is preliminary data.</text>
</comment>
<dbReference type="EMBL" id="JADEXP010000403">
    <property type="protein sequence ID" value="MBE9070272.1"/>
    <property type="molecule type" value="Genomic_DNA"/>
</dbReference>
<dbReference type="Proteomes" id="UP000615026">
    <property type="component" value="Unassembled WGS sequence"/>
</dbReference>
<dbReference type="GO" id="GO:0006353">
    <property type="term" value="P:DNA-templated transcription termination"/>
    <property type="evidence" value="ECO:0007669"/>
    <property type="project" value="InterPro"/>
</dbReference>
<dbReference type="InterPro" id="IPR011112">
    <property type="entry name" value="Rho-like_N"/>
</dbReference>
<feature type="domain" description="Rho termination factor-like N-terminal" evidence="1">
    <location>
        <begin position="192"/>
        <end position="222"/>
    </location>
</feature>
<evidence type="ECO:0000313" key="3">
    <source>
        <dbReference type="Proteomes" id="UP000615026"/>
    </source>
</evidence>
<dbReference type="AlphaFoldDB" id="A0A928ZZF8"/>
<accession>A0A928ZZF8</accession>
<proteinExistence type="predicted"/>
<name>A0A928ZZF8_LEPEC</name>
<gene>
    <name evidence="2" type="ORF">IQ260_26885</name>
</gene>
<dbReference type="RefSeq" id="WP_193996149.1">
    <property type="nucleotide sequence ID" value="NZ_JADEXP010000403.1"/>
</dbReference>
<sequence length="226" mass="25004">MGLSDIGNLMCLPFDEIEPGPETEAHEYLLQEASNLLQTTQRNWLPLIVKEVGLDQYEVVANSFVYEAISRAGLKEAWCIIADDDENTALTSLVLAHDRVPKANLSQASREQISAALDYLLNQPKTPLKGVNLVKATNRIEEAPARKYWKTLKPITQLGCNIGAGAKVQELEKIFYLEPEPIPEVITDPALLKTFTAGDLKKMAKRRGITGYSKLKKAELVNTLAA</sequence>
<dbReference type="Pfam" id="PF07498">
    <property type="entry name" value="Rho_N"/>
    <property type="match status" value="1"/>
</dbReference>
<keyword evidence="3" id="KW-1185">Reference proteome</keyword>
<evidence type="ECO:0000313" key="2">
    <source>
        <dbReference type="EMBL" id="MBE9070272.1"/>
    </source>
</evidence>
<reference evidence="2" key="1">
    <citation type="submission" date="2020-10" db="EMBL/GenBank/DDBJ databases">
        <authorList>
            <person name="Castelo-Branco R."/>
            <person name="Eusebio N."/>
            <person name="Adriana R."/>
            <person name="Vieira A."/>
            <person name="Brugerolle De Fraissinette N."/>
            <person name="Rezende De Castro R."/>
            <person name="Schneider M.P."/>
            <person name="Vasconcelos V."/>
            <person name="Leao P.N."/>
        </authorList>
    </citation>
    <scope>NUCLEOTIDE SEQUENCE</scope>
    <source>
        <strain evidence="2">LEGE 11479</strain>
    </source>
</reference>
<evidence type="ECO:0000259" key="1">
    <source>
        <dbReference type="Pfam" id="PF07498"/>
    </source>
</evidence>
<protein>
    <submittedName>
        <fullName evidence="2">Rho termination factor N-terminal domain-containing protein</fullName>
    </submittedName>
</protein>